<evidence type="ECO:0000313" key="2">
    <source>
        <dbReference type="EMBL" id="PYH98597.1"/>
    </source>
</evidence>
<dbReference type="EMBL" id="KZ825810">
    <property type="protein sequence ID" value="PYH98597.1"/>
    <property type="molecule type" value="Genomic_DNA"/>
</dbReference>
<feature type="transmembrane region" description="Helical" evidence="1">
    <location>
        <begin position="52"/>
        <end position="69"/>
    </location>
</feature>
<gene>
    <name evidence="2" type="ORF">BO71DRAFT_395202</name>
</gene>
<evidence type="ECO:0000256" key="1">
    <source>
        <dbReference type="SAM" id="Phobius"/>
    </source>
</evidence>
<keyword evidence="1" id="KW-0472">Membrane</keyword>
<reference evidence="2 3" key="1">
    <citation type="submission" date="2018-02" db="EMBL/GenBank/DDBJ databases">
        <title>The genomes of Aspergillus section Nigri reveals drivers in fungal speciation.</title>
        <authorList>
            <consortium name="DOE Joint Genome Institute"/>
            <person name="Vesth T.C."/>
            <person name="Nybo J."/>
            <person name="Theobald S."/>
            <person name="Brandl J."/>
            <person name="Frisvad J.C."/>
            <person name="Nielsen K.F."/>
            <person name="Lyhne E.K."/>
            <person name="Kogle M.E."/>
            <person name="Kuo A."/>
            <person name="Riley R."/>
            <person name="Clum A."/>
            <person name="Nolan M."/>
            <person name="Lipzen A."/>
            <person name="Salamov A."/>
            <person name="Henrissat B."/>
            <person name="Wiebenga A."/>
            <person name="De vries R.P."/>
            <person name="Grigoriev I.V."/>
            <person name="Mortensen U.H."/>
            <person name="Andersen M.R."/>
            <person name="Baker S.E."/>
        </authorList>
    </citation>
    <scope>NUCLEOTIDE SEQUENCE [LARGE SCALE GENOMIC DNA]</scope>
    <source>
        <strain evidence="2 3">CBS 707.79</strain>
    </source>
</reference>
<organism evidence="2 3">
    <name type="scientific">Aspergillus ellipticus CBS 707.79</name>
    <dbReference type="NCBI Taxonomy" id="1448320"/>
    <lineage>
        <taxon>Eukaryota</taxon>
        <taxon>Fungi</taxon>
        <taxon>Dikarya</taxon>
        <taxon>Ascomycota</taxon>
        <taxon>Pezizomycotina</taxon>
        <taxon>Eurotiomycetes</taxon>
        <taxon>Eurotiomycetidae</taxon>
        <taxon>Eurotiales</taxon>
        <taxon>Aspergillaceae</taxon>
        <taxon>Aspergillus</taxon>
        <taxon>Aspergillus subgen. Circumdati</taxon>
    </lineage>
</organism>
<accession>A0A319DWN2</accession>
<proteinExistence type="predicted"/>
<name>A0A319DWN2_9EURO</name>
<dbReference type="Proteomes" id="UP000247810">
    <property type="component" value="Unassembled WGS sequence"/>
</dbReference>
<dbReference type="AlphaFoldDB" id="A0A319DWN2"/>
<protein>
    <submittedName>
        <fullName evidence="2">Uncharacterized protein</fullName>
    </submittedName>
</protein>
<evidence type="ECO:0000313" key="3">
    <source>
        <dbReference type="Proteomes" id="UP000247810"/>
    </source>
</evidence>
<sequence length="93" mass="10208">MVAPATRDRVPISGRRALHEEQDLLDSAQLMMSKDGWLFSATPLFPLWPTNLAWILGSAACHFGTLGARRQRGAERLHRALQALADSQPSEAA</sequence>
<keyword evidence="1" id="KW-1133">Transmembrane helix</keyword>
<keyword evidence="1" id="KW-0812">Transmembrane</keyword>
<keyword evidence="3" id="KW-1185">Reference proteome</keyword>
<dbReference type="VEuPathDB" id="FungiDB:BO71DRAFT_395202"/>